<keyword evidence="2" id="KW-1185">Reference proteome</keyword>
<evidence type="ECO:0000313" key="3">
    <source>
        <dbReference type="WBParaSite" id="maker-unitig_25139-snap-gene-0.2-mRNA-1"/>
    </source>
</evidence>
<reference evidence="3" key="1">
    <citation type="submission" date="2016-11" db="UniProtKB">
        <authorList>
            <consortium name="WormBaseParasite"/>
        </authorList>
    </citation>
    <scope>IDENTIFICATION</scope>
</reference>
<proteinExistence type="predicted"/>
<name>A0A1I8F930_9PLAT</name>
<dbReference type="SUPFAM" id="SSF48452">
    <property type="entry name" value="TPR-like"/>
    <property type="match status" value="1"/>
</dbReference>
<evidence type="ECO:0000313" key="2">
    <source>
        <dbReference type="Proteomes" id="UP000095280"/>
    </source>
</evidence>
<dbReference type="Proteomes" id="UP000095280">
    <property type="component" value="Unplaced"/>
</dbReference>
<accession>A0A1I8F930</accession>
<evidence type="ECO:0000256" key="1">
    <source>
        <dbReference type="SAM" id="MobiDB-lite"/>
    </source>
</evidence>
<dbReference type="WBParaSite" id="maker-unitig_25139-snap-gene-0.2-mRNA-1">
    <property type="protein sequence ID" value="maker-unitig_25139-snap-gene-0.2-mRNA-1"/>
    <property type="gene ID" value="maker-unitig_25139-snap-gene-0.2"/>
</dbReference>
<organism evidence="2 3">
    <name type="scientific">Macrostomum lignano</name>
    <dbReference type="NCBI Taxonomy" id="282301"/>
    <lineage>
        <taxon>Eukaryota</taxon>
        <taxon>Metazoa</taxon>
        <taxon>Spiralia</taxon>
        <taxon>Lophotrochozoa</taxon>
        <taxon>Platyhelminthes</taxon>
        <taxon>Rhabditophora</taxon>
        <taxon>Macrostomorpha</taxon>
        <taxon>Macrostomida</taxon>
        <taxon>Macrostomidae</taxon>
        <taxon>Macrostomum</taxon>
    </lineage>
</organism>
<dbReference type="AlphaFoldDB" id="A0A1I8F930"/>
<feature type="region of interest" description="Disordered" evidence="1">
    <location>
        <begin position="522"/>
        <end position="544"/>
    </location>
</feature>
<dbReference type="InterPro" id="IPR011990">
    <property type="entry name" value="TPR-like_helical_dom_sf"/>
</dbReference>
<sequence length="704" mass="77933">KQARTLFDRKFSNPTDAIMKDRFIEEHYLSYLPPAQPLGRVAEICSSVQLLQSPNRVPVIMDDLTHWHEVIQWRQHLFHEVHRTVSSSFCSRQSYAGKNHLKMIALHSFVTAMIQFAKVARKHHLRTFWEAVEFMEKTSIKFFNAMEKAEFFSYKGVFFAMLNKGDEANKNFSMAIQLNDTVYRVWMHYGDFLEHDAPSRRDQNAILNGTYAIQCFMEAAKAQSDFDDATGSLAKCFEERTANVQPSHFLAWINNLLVALLGVEGKHIVSLLIAISRQFPVPLYLPVRQLCVGCSIPPFSAAAAAADTDSSDMPIPTEVSALLTEMLKRLWRSGRDPELQPATGSLQSAIRCLSRKWLPTIESRARRLPRAFLLADRAPPLANFCCASSRRPVGRVGAARRTIGRQAGVQHWVKVHSVLPSVRVLLRNGCAVRCVQCAAPTARVYSYLLEQDSASVRASPVIACSQLCHPRRPPWPRGAKPRVGHLTRLINWILAKEKEPARRLLAGRCAQMRRFGRGHRLTRTPAGLSASSMPTRAANPAPEPDRPLLLSCRLANLLEELIGDVGPDLLLKRCLAELAARASKSASSSVAATAGSFASQAADSQPPTRLPFRLTPNLCELISPLGIRGPSPGRHHRQRPLLSAAQIPAGRLYLRCVLRDEANGGACPEADALTQSVGQAVSAILARLQALARIRGGGKASCRT</sequence>
<protein>
    <submittedName>
        <fullName evidence="3">TPR_REGION domain-containing protein</fullName>
    </submittedName>
</protein>